<accession>A0A8H3GLZ5</accession>
<proteinExistence type="predicted"/>
<evidence type="ECO:0000313" key="1">
    <source>
        <dbReference type="EMBL" id="CAE6456866.1"/>
    </source>
</evidence>
<dbReference type="EMBL" id="CAJMWY010001055">
    <property type="protein sequence ID" value="CAE6456866.1"/>
    <property type="molecule type" value="Genomic_DNA"/>
</dbReference>
<reference evidence="1" key="1">
    <citation type="submission" date="2021-01" db="EMBL/GenBank/DDBJ databases">
        <authorList>
            <person name="Kaushik A."/>
        </authorList>
    </citation>
    <scope>NUCLEOTIDE SEQUENCE</scope>
    <source>
        <strain evidence="1">AG4-RS23</strain>
    </source>
</reference>
<sequence>NIMSSATTKSAECSFTYNADGQLLTVVVPRGSINSIKTYTFTTNNKSQRPQTTWDATLLYSGDQDTLDFDQQSTKYEFRTSSDSAAISIGVPDNSSSQVVMLMGHRGVMQNLFEAGQGLWTAADPPAP</sequence>
<organism evidence="1 2">
    <name type="scientific">Rhizoctonia solani</name>
    <dbReference type="NCBI Taxonomy" id="456999"/>
    <lineage>
        <taxon>Eukaryota</taxon>
        <taxon>Fungi</taxon>
        <taxon>Dikarya</taxon>
        <taxon>Basidiomycota</taxon>
        <taxon>Agaricomycotina</taxon>
        <taxon>Agaricomycetes</taxon>
        <taxon>Cantharellales</taxon>
        <taxon>Ceratobasidiaceae</taxon>
        <taxon>Rhizoctonia</taxon>
    </lineage>
</organism>
<comment type="caution">
    <text evidence="1">The sequence shown here is derived from an EMBL/GenBank/DDBJ whole genome shotgun (WGS) entry which is preliminary data.</text>
</comment>
<dbReference type="Proteomes" id="UP000663861">
    <property type="component" value="Unassembled WGS sequence"/>
</dbReference>
<gene>
    <name evidence="1" type="ORF">RDB_LOCUS62797</name>
</gene>
<dbReference type="AlphaFoldDB" id="A0A8H3GLZ5"/>
<name>A0A8H3GLZ5_9AGAM</name>
<feature type="non-terminal residue" evidence="1">
    <location>
        <position position="1"/>
    </location>
</feature>
<evidence type="ECO:0000313" key="2">
    <source>
        <dbReference type="Proteomes" id="UP000663861"/>
    </source>
</evidence>
<protein>
    <submittedName>
        <fullName evidence="1">Uncharacterized protein</fullName>
    </submittedName>
</protein>